<dbReference type="Proteomes" id="UP000186373">
    <property type="component" value="Unassembled WGS sequence"/>
</dbReference>
<evidence type="ECO:0000313" key="1">
    <source>
        <dbReference type="EMBL" id="SIS29485.1"/>
    </source>
</evidence>
<dbReference type="EMBL" id="FTNY01000001">
    <property type="protein sequence ID" value="SIS29485.1"/>
    <property type="molecule type" value="Genomic_DNA"/>
</dbReference>
<name>A0A1N7HXB7_9FLAO</name>
<dbReference type="InterPro" id="IPR058074">
    <property type="entry name" value="Bacteriocin-like"/>
</dbReference>
<accession>A0A1N7HXB7</accession>
<protein>
    <submittedName>
        <fullName evidence="1">Uncharacterized protein</fullName>
    </submittedName>
</protein>
<dbReference type="AlphaFoldDB" id="A0A1N7HXB7"/>
<dbReference type="NCBIfam" id="NF047798">
    <property type="entry name" value="leader_Chryseo"/>
    <property type="match status" value="1"/>
</dbReference>
<gene>
    <name evidence="1" type="ORF">SAMN05421639_101500</name>
</gene>
<reference evidence="2" key="1">
    <citation type="submission" date="2017-01" db="EMBL/GenBank/DDBJ databases">
        <authorList>
            <person name="Varghese N."/>
            <person name="Submissions S."/>
        </authorList>
    </citation>
    <scope>NUCLEOTIDE SEQUENCE [LARGE SCALE GENOMIC DNA]</scope>
    <source>
        <strain evidence="2">DSM 17126</strain>
    </source>
</reference>
<keyword evidence="2" id="KW-1185">Reference proteome</keyword>
<dbReference type="OrthoDB" id="1273447at2"/>
<evidence type="ECO:0000313" key="2">
    <source>
        <dbReference type="Proteomes" id="UP000186373"/>
    </source>
</evidence>
<sequence length="71" mass="7362">MKNLKKISRIQLKNITGTGGDLDEACCEGSDGGGSGCKQCVSCSNRQGSQSCYTDPNGDCPKALSMARALC</sequence>
<dbReference type="RefSeq" id="WP_076504393.1">
    <property type="nucleotide sequence ID" value="NZ_FTNY01000001.1"/>
</dbReference>
<organism evidence="1 2">
    <name type="scientific">Chryseobacterium shigense</name>
    <dbReference type="NCBI Taxonomy" id="297244"/>
    <lineage>
        <taxon>Bacteria</taxon>
        <taxon>Pseudomonadati</taxon>
        <taxon>Bacteroidota</taxon>
        <taxon>Flavobacteriia</taxon>
        <taxon>Flavobacteriales</taxon>
        <taxon>Weeksellaceae</taxon>
        <taxon>Chryseobacterium group</taxon>
        <taxon>Chryseobacterium</taxon>
    </lineage>
</organism>
<proteinExistence type="predicted"/>